<dbReference type="EMBL" id="CP013232">
    <property type="protein sequence ID" value="AMO93929.1"/>
    <property type="molecule type" value="Genomic_DNA"/>
</dbReference>
<dbReference type="GO" id="GO:0003677">
    <property type="term" value="F:DNA binding"/>
    <property type="evidence" value="ECO:0007669"/>
    <property type="project" value="InterPro"/>
</dbReference>
<name>A0A127P7Y4_9BURK</name>
<evidence type="ECO:0000313" key="2">
    <source>
        <dbReference type="EMBL" id="AMO93929.1"/>
    </source>
</evidence>
<dbReference type="PATRIC" id="fig|158899.10.peg.1227"/>
<dbReference type="InterPro" id="IPR001387">
    <property type="entry name" value="Cro/C1-type_HTH"/>
</dbReference>
<dbReference type="RefSeq" id="WP_061539106.1">
    <property type="nucleotide sequence ID" value="NZ_CP013232.1"/>
</dbReference>
<dbReference type="OrthoDB" id="8777499at2"/>
<reference evidence="2 3" key="1">
    <citation type="submission" date="2015-11" db="EMBL/GenBank/DDBJ databases">
        <title>Exploring the genomic traits of fungus-feeding bacterial genus Collimonas.</title>
        <authorList>
            <person name="Song C."/>
            <person name="Schmidt R."/>
            <person name="de Jager V."/>
            <person name="Krzyzanowska D."/>
            <person name="Jongedijk E."/>
            <person name="Cankar K."/>
            <person name="Beekwilder J."/>
            <person name="van Veen A."/>
            <person name="de Boer W."/>
            <person name="van Veen J.A."/>
            <person name="Garbeva P."/>
        </authorList>
    </citation>
    <scope>NUCLEOTIDE SEQUENCE [LARGE SCALE GENOMIC DNA]</scope>
    <source>
        <strain evidence="2 3">Ter6</strain>
    </source>
</reference>
<dbReference type="SUPFAM" id="SSF47413">
    <property type="entry name" value="lambda repressor-like DNA-binding domains"/>
    <property type="match status" value="1"/>
</dbReference>
<dbReference type="CDD" id="cd00093">
    <property type="entry name" value="HTH_XRE"/>
    <property type="match status" value="1"/>
</dbReference>
<dbReference type="PROSITE" id="PS50943">
    <property type="entry name" value="HTH_CROC1"/>
    <property type="match status" value="1"/>
</dbReference>
<dbReference type="Gene3D" id="1.10.260.40">
    <property type="entry name" value="lambda repressor-like DNA-binding domains"/>
    <property type="match status" value="1"/>
</dbReference>
<dbReference type="SMART" id="SM00530">
    <property type="entry name" value="HTH_XRE"/>
    <property type="match status" value="1"/>
</dbReference>
<dbReference type="Proteomes" id="UP000072421">
    <property type="component" value="Chromosome"/>
</dbReference>
<dbReference type="Pfam" id="PF13560">
    <property type="entry name" value="HTH_31"/>
    <property type="match status" value="1"/>
</dbReference>
<proteinExistence type="predicted"/>
<evidence type="ECO:0000259" key="1">
    <source>
        <dbReference type="PROSITE" id="PS50943"/>
    </source>
</evidence>
<gene>
    <name evidence="2" type="ORF">CFter6_1215</name>
</gene>
<dbReference type="AlphaFoldDB" id="A0A127P7Y4"/>
<protein>
    <submittedName>
        <fullName evidence="2">Helix-turn-helix family protein</fullName>
    </submittedName>
</protein>
<organism evidence="2">
    <name type="scientific">Collimonas fungivorans</name>
    <dbReference type="NCBI Taxonomy" id="158899"/>
    <lineage>
        <taxon>Bacteria</taxon>
        <taxon>Pseudomonadati</taxon>
        <taxon>Pseudomonadota</taxon>
        <taxon>Betaproteobacteria</taxon>
        <taxon>Burkholderiales</taxon>
        <taxon>Oxalobacteraceae</taxon>
        <taxon>Collimonas</taxon>
    </lineage>
</organism>
<sequence length="88" mass="9815">MANVSEFDEEVPATLADFLRQMRLKQTGENGKRLSLTAMHRRCGLSVPVLSKLETGRVTDPSGSTIKRVLDGYRLSFEDVAKYFPGPK</sequence>
<feature type="domain" description="HTH cro/C1-type" evidence="1">
    <location>
        <begin position="19"/>
        <end position="80"/>
    </location>
</feature>
<evidence type="ECO:0000313" key="3">
    <source>
        <dbReference type="Proteomes" id="UP000072421"/>
    </source>
</evidence>
<accession>A0A127P7Y4</accession>
<dbReference type="InterPro" id="IPR010982">
    <property type="entry name" value="Lambda_DNA-bd_dom_sf"/>
</dbReference>